<dbReference type="eggNOG" id="ENOG5031N5I">
    <property type="taxonomic scope" value="Bacteria"/>
</dbReference>
<dbReference type="KEGG" id="cmd:B841_09685"/>
<keyword evidence="2" id="KW-1185">Reference proteome</keyword>
<evidence type="ECO:0000313" key="1">
    <source>
        <dbReference type="EMBL" id="AGS35409.1"/>
    </source>
</evidence>
<dbReference type="Proteomes" id="UP000015388">
    <property type="component" value="Chromosome"/>
</dbReference>
<dbReference type="HOGENOM" id="CLU_130307_1_0_11"/>
<dbReference type="EMBL" id="CP003924">
    <property type="protein sequence ID" value="AGS35409.1"/>
    <property type="molecule type" value="Genomic_DNA"/>
</dbReference>
<evidence type="ECO:0000313" key="2">
    <source>
        <dbReference type="Proteomes" id="UP000015388"/>
    </source>
</evidence>
<dbReference type="PATRIC" id="fig|1224163.3.peg.1951"/>
<dbReference type="OrthoDB" id="4420480at2"/>
<dbReference type="STRING" id="1224163.B841_09685"/>
<sequence length="162" mass="17811">MPNLSSDRAGIFTDDSGGQWVWDGSELRDGTGQTLAIVRADVIVTSGQRLLVEHSSGPMYFRVRATTDDGHVYRVTQPGMTVSRLIGDCAGRRYRLNRTSVFRKERAVETADGKVAAYVRPLLTGDVEVRDGPHPDALPLLDAVFLTWACVLVDAPVRRTLI</sequence>
<organism evidence="1 2">
    <name type="scientific">Corynebacterium maris DSM 45190</name>
    <dbReference type="NCBI Taxonomy" id="1224163"/>
    <lineage>
        <taxon>Bacteria</taxon>
        <taxon>Bacillati</taxon>
        <taxon>Actinomycetota</taxon>
        <taxon>Actinomycetes</taxon>
        <taxon>Mycobacteriales</taxon>
        <taxon>Corynebacteriaceae</taxon>
        <taxon>Corynebacterium</taxon>
    </lineage>
</organism>
<dbReference type="RefSeq" id="WP_020935342.1">
    <property type="nucleotide sequence ID" value="NC_021915.1"/>
</dbReference>
<accession>S5SW09</accession>
<proteinExistence type="predicted"/>
<gene>
    <name evidence="1" type="ORF">B841_09685</name>
</gene>
<protein>
    <submittedName>
        <fullName evidence="1">Uncharacterized protein</fullName>
    </submittedName>
</protein>
<dbReference type="AlphaFoldDB" id="S5SW09"/>
<reference evidence="1 2" key="1">
    <citation type="submission" date="2012-11" db="EMBL/GenBank/DDBJ databases">
        <title>The complete genome sequence of Corynebacterium maris Coryn-1 (=DSM 45190).</title>
        <authorList>
            <person name="Schaffert L."/>
            <person name="Albersmeier A."/>
            <person name="Kalinowski J."/>
            <person name="Ruckert C."/>
        </authorList>
    </citation>
    <scope>NUCLEOTIDE SEQUENCE [LARGE SCALE GENOMIC DNA]</scope>
    <source>
        <strain evidence="2">Coryn-1</strain>
    </source>
</reference>
<name>S5SW09_9CORY</name>